<keyword evidence="2" id="KW-0472">Membrane</keyword>
<dbReference type="EMBL" id="CP024985">
    <property type="protein sequence ID" value="ATZ25928.1"/>
    <property type="molecule type" value="Genomic_DNA"/>
</dbReference>
<dbReference type="Proteomes" id="UP000231791">
    <property type="component" value="Chromosome"/>
</dbReference>
<dbReference type="AlphaFoldDB" id="A0A2K8PHI7"/>
<organism evidence="3 4">
    <name type="scientific">Streptomyces lavendulae subsp. lavendulae</name>
    <dbReference type="NCBI Taxonomy" id="58340"/>
    <lineage>
        <taxon>Bacteria</taxon>
        <taxon>Bacillati</taxon>
        <taxon>Actinomycetota</taxon>
        <taxon>Actinomycetes</taxon>
        <taxon>Kitasatosporales</taxon>
        <taxon>Streptomycetaceae</taxon>
        <taxon>Streptomyces</taxon>
    </lineage>
</organism>
<evidence type="ECO:0000256" key="2">
    <source>
        <dbReference type="SAM" id="Phobius"/>
    </source>
</evidence>
<evidence type="ECO:0000313" key="4">
    <source>
        <dbReference type="Proteomes" id="UP000231791"/>
    </source>
</evidence>
<dbReference type="OrthoDB" id="3872225at2"/>
<keyword evidence="2" id="KW-0812">Transmembrane</keyword>
<accession>A0A2K8PHI7</accession>
<feature type="compositionally biased region" description="Low complexity" evidence="1">
    <location>
        <begin position="160"/>
        <end position="169"/>
    </location>
</feature>
<dbReference type="GeneID" id="49385140"/>
<feature type="region of interest" description="Disordered" evidence="1">
    <location>
        <begin position="79"/>
        <end position="183"/>
    </location>
</feature>
<reference evidence="3 4" key="1">
    <citation type="submission" date="2017-11" db="EMBL/GenBank/DDBJ databases">
        <title>Complete genome sequence of Streptomyces lavendulae subsp. lavendulae CCM 3239 (formerly 'Streptomyces aureofaciens CCM 3239'), the producer of the angucycline-type antibiotic auricin.</title>
        <authorList>
            <person name="Busche T."/>
            <person name="Novakova R."/>
            <person name="Al'Dilaimi A."/>
            <person name="Homerova D."/>
            <person name="Feckova L."/>
            <person name="Rezuchova B."/>
            <person name="Mingyar E."/>
            <person name="Csolleiova D."/>
            <person name="Bekeova C."/>
            <person name="Winkler A."/>
            <person name="Sevcikova B."/>
            <person name="Kalinowski J."/>
            <person name="Kormanec J."/>
            <person name="Ruckert C."/>
        </authorList>
    </citation>
    <scope>NUCLEOTIDE SEQUENCE [LARGE SCALE GENOMIC DNA]</scope>
    <source>
        <strain evidence="3 4">CCM 3239</strain>
    </source>
</reference>
<feature type="compositionally biased region" description="Gly residues" evidence="1">
    <location>
        <begin position="147"/>
        <end position="159"/>
    </location>
</feature>
<feature type="compositionally biased region" description="Low complexity" evidence="1">
    <location>
        <begin position="128"/>
        <end position="146"/>
    </location>
</feature>
<feature type="region of interest" description="Disordered" evidence="1">
    <location>
        <begin position="289"/>
        <end position="369"/>
    </location>
</feature>
<evidence type="ECO:0000313" key="3">
    <source>
        <dbReference type="EMBL" id="ATZ25928.1"/>
    </source>
</evidence>
<dbReference type="RefSeq" id="WP_051840635.1">
    <property type="nucleotide sequence ID" value="NZ_CP024985.1"/>
</dbReference>
<evidence type="ECO:0000256" key="1">
    <source>
        <dbReference type="SAM" id="MobiDB-lite"/>
    </source>
</evidence>
<keyword evidence="2" id="KW-1133">Transmembrane helix</keyword>
<protein>
    <submittedName>
        <fullName evidence="3">Uncharacterized protein</fullName>
    </submittedName>
</protein>
<feature type="compositionally biased region" description="Low complexity" evidence="1">
    <location>
        <begin position="306"/>
        <end position="339"/>
    </location>
</feature>
<name>A0A2K8PHI7_STRLA</name>
<sequence length="385" mass="36076">MRDDHENPQVPAAPGTGDEQVLRSLLAGAVQGLEPSEGALERLRHAVPARRARKRQALVGAAAAALLAGTAIPAALHLGTDQGAGVGNSAMAGHGEAEGGKTPGPSDPHQNGSGDGTGTGPKAAKPVGADQDAGGADGKPSPQAGGSPSGGPATGGPTGAGTSAGTASGAGHGPPPVGAAPGVPGCTAGQLGVAGSARAPGPDGKVLGSFKVTNVSAKGCTVTGPDTVTAAAVPAVQPPAQSAGVTVTGHTAGDPASGLLPDPSAETPVLFLEPNTAYEVRFAWVPSGASCPASPGPSAKPQQGDAAPTAGTEGASAAPAAAPGGAAAAAAAPGPDPQTGGTGTQPGGVAVSHTPATGDPVTRTTIPEACGGTVYRTGILPQTTP</sequence>
<feature type="compositionally biased region" description="Low complexity" evidence="1">
    <location>
        <begin position="289"/>
        <end position="299"/>
    </location>
</feature>
<feature type="transmembrane region" description="Helical" evidence="2">
    <location>
        <begin position="57"/>
        <end position="76"/>
    </location>
</feature>
<gene>
    <name evidence="3" type="ORF">SLAV_20525</name>
</gene>
<proteinExistence type="predicted"/>
<keyword evidence="4" id="KW-1185">Reference proteome</keyword>
<dbReference type="KEGG" id="slx:SLAV_20525"/>